<dbReference type="Pfam" id="PF03073">
    <property type="entry name" value="TspO_MBR"/>
    <property type="match status" value="1"/>
</dbReference>
<evidence type="ECO:0000256" key="6">
    <source>
        <dbReference type="SAM" id="Phobius"/>
    </source>
</evidence>
<keyword evidence="8" id="KW-1185">Reference proteome</keyword>
<evidence type="ECO:0000313" key="7">
    <source>
        <dbReference type="EMBL" id="MBB5697642.1"/>
    </source>
</evidence>
<feature type="transmembrane region" description="Helical" evidence="6">
    <location>
        <begin position="6"/>
        <end position="31"/>
    </location>
</feature>
<dbReference type="Proteomes" id="UP000557739">
    <property type="component" value="Unassembled WGS sequence"/>
</dbReference>
<dbReference type="AlphaFoldDB" id="A0A7W9ANM6"/>
<feature type="transmembrane region" description="Helical" evidence="6">
    <location>
        <begin position="78"/>
        <end position="97"/>
    </location>
</feature>
<comment type="subcellular location">
    <subcellularLocation>
        <location evidence="1">Membrane</location>
        <topology evidence="1">Multi-pass membrane protein</topology>
    </subcellularLocation>
</comment>
<sequence>MTNWTPILIAGGGALFLGLAGGLLTPIGAWYRGLRKPGFQPPDWLFGPAWTIILGLAAWSAVIAWEATAGDSGARRDVAILFVVNAVYHFLWSPLFFKLRRPDWALIEVVFLWASLVALIVGLWPISSFASLLILPYFLWVSFAAVLNRAIVRLNGPFAGAGAPA</sequence>
<dbReference type="PANTHER" id="PTHR10057:SF0">
    <property type="entry name" value="TRANSLOCATOR PROTEIN"/>
    <property type="match status" value="1"/>
</dbReference>
<organism evidence="7 8">
    <name type="scientific">Sphingomonas yantingensis</name>
    <dbReference type="NCBI Taxonomy" id="1241761"/>
    <lineage>
        <taxon>Bacteria</taxon>
        <taxon>Pseudomonadati</taxon>
        <taxon>Pseudomonadota</taxon>
        <taxon>Alphaproteobacteria</taxon>
        <taxon>Sphingomonadales</taxon>
        <taxon>Sphingomonadaceae</taxon>
        <taxon>Sphingomonas</taxon>
    </lineage>
</organism>
<feature type="transmembrane region" description="Helical" evidence="6">
    <location>
        <begin position="129"/>
        <end position="147"/>
    </location>
</feature>
<accession>A0A7W9ANM6</accession>
<dbReference type="InterPro" id="IPR004307">
    <property type="entry name" value="TspO_MBR"/>
</dbReference>
<keyword evidence="4 6" id="KW-1133">Transmembrane helix</keyword>
<comment type="similarity">
    <text evidence="2">Belongs to the TspO/BZRP family.</text>
</comment>
<evidence type="ECO:0000313" key="8">
    <source>
        <dbReference type="Proteomes" id="UP000557739"/>
    </source>
</evidence>
<evidence type="ECO:0000256" key="5">
    <source>
        <dbReference type="ARBA" id="ARBA00023136"/>
    </source>
</evidence>
<feature type="transmembrane region" description="Helical" evidence="6">
    <location>
        <begin position="104"/>
        <end position="123"/>
    </location>
</feature>
<protein>
    <submittedName>
        <fullName evidence="7">Tryptophan-rich sensory protein</fullName>
    </submittedName>
</protein>
<keyword evidence="3 6" id="KW-0812">Transmembrane</keyword>
<dbReference type="EMBL" id="JACIJJ010000001">
    <property type="protein sequence ID" value="MBB5697642.1"/>
    <property type="molecule type" value="Genomic_DNA"/>
</dbReference>
<evidence type="ECO:0000256" key="4">
    <source>
        <dbReference type="ARBA" id="ARBA00022989"/>
    </source>
</evidence>
<dbReference type="PANTHER" id="PTHR10057">
    <property type="entry name" value="PERIPHERAL-TYPE BENZODIAZEPINE RECEPTOR"/>
    <property type="match status" value="1"/>
</dbReference>
<dbReference type="GO" id="GO:0033013">
    <property type="term" value="P:tetrapyrrole metabolic process"/>
    <property type="evidence" value="ECO:0007669"/>
    <property type="project" value="UniProtKB-ARBA"/>
</dbReference>
<evidence type="ECO:0000256" key="3">
    <source>
        <dbReference type="ARBA" id="ARBA00022692"/>
    </source>
</evidence>
<dbReference type="GO" id="GO:0016020">
    <property type="term" value="C:membrane"/>
    <property type="evidence" value="ECO:0007669"/>
    <property type="project" value="UniProtKB-SubCell"/>
</dbReference>
<comment type="caution">
    <text evidence="7">The sequence shown here is derived from an EMBL/GenBank/DDBJ whole genome shotgun (WGS) entry which is preliminary data.</text>
</comment>
<dbReference type="CDD" id="cd15904">
    <property type="entry name" value="TSPO_MBR"/>
    <property type="match status" value="1"/>
</dbReference>
<gene>
    <name evidence="7" type="ORF">FHR19_000967</name>
</gene>
<dbReference type="Gene3D" id="1.20.1260.100">
    <property type="entry name" value="TspO/MBR protein"/>
    <property type="match status" value="1"/>
</dbReference>
<feature type="transmembrane region" description="Helical" evidence="6">
    <location>
        <begin position="43"/>
        <end position="66"/>
    </location>
</feature>
<proteinExistence type="inferred from homology"/>
<reference evidence="7 8" key="1">
    <citation type="submission" date="2020-08" db="EMBL/GenBank/DDBJ databases">
        <title>Genomic Encyclopedia of Type Strains, Phase IV (KMG-IV): sequencing the most valuable type-strain genomes for metagenomic binning, comparative biology and taxonomic classification.</title>
        <authorList>
            <person name="Goeker M."/>
        </authorList>
    </citation>
    <scope>NUCLEOTIDE SEQUENCE [LARGE SCALE GENOMIC DNA]</scope>
    <source>
        <strain evidence="7 8">DSM 27244</strain>
    </source>
</reference>
<evidence type="ECO:0000256" key="1">
    <source>
        <dbReference type="ARBA" id="ARBA00004141"/>
    </source>
</evidence>
<keyword evidence="5 6" id="KW-0472">Membrane</keyword>
<dbReference type="InterPro" id="IPR038330">
    <property type="entry name" value="TspO/MBR-related_sf"/>
</dbReference>
<name>A0A7W9ANM6_9SPHN</name>
<dbReference type="FunFam" id="1.20.1260.100:FF:000001">
    <property type="entry name" value="translocator protein 2"/>
    <property type="match status" value="1"/>
</dbReference>
<dbReference type="PIRSF" id="PIRSF005859">
    <property type="entry name" value="PBR"/>
    <property type="match status" value="1"/>
</dbReference>
<evidence type="ECO:0000256" key="2">
    <source>
        <dbReference type="ARBA" id="ARBA00007524"/>
    </source>
</evidence>
<dbReference type="RefSeq" id="WP_184025013.1">
    <property type="nucleotide sequence ID" value="NZ_JACIJJ010000001.1"/>
</dbReference>